<dbReference type="InterPro" id="IPR009071">
    <property type="entry name" value="HMG_box_dom"/>
</dbReference>
<feature type="domain" description="HMG box" evidence="4">
    <location>
        <begin position="8"/>
        <end position="43"/>
    </location>
</feature>
<proteinExistence type="predicted"/>
<evidence type="ECO:0000256" key="2">
    <source>
        <dbReference type="ARBA" id="ARBA00023242"/>
    </source>
</evidence>
<feature type="DNA-binding region" description="HMG box" evidence="3">
    <location>
        <begin position="8"/>
        <end position="43"/>
    </location>
</feature>
<keyword evidence="6" id="KW-1185">Reference proteome</keyword>
<reference evidence="5 6" key="1">
    <citation type="submission" date="2018-04" db="EMBL/GenBank/DDBJ databases">
        <authorList>
            <person name="Zhang X."/>
            <person name="Yuan J."/>
            <person name="Li F."/>
            <person name="Xiang J."/>
        </authorList>
    </citation>
    <scope>NUCLEOTIDE SEQUENCE [LARGE SCALE GENOMIC DNA]</scope>
    <source>
        <tissue evidence="5">Muscle</tissue>
    </source>
</reference>
<name>A0A3R7LUZ9_PENVA</name>
<dbReference type="Proteomes" id="UP000283509">
    <property type="component" value="Unassembled WGS sequence"/>
</dbReference>
<dbReference type="AlphaFoldDB" id="A0A3R7LUZ9"/>
<protein>
    <submittedName>
        <fullName evidence="5">SoxB2</fullName>
    </submittedName>
</protein>
<reference evidence="5 6" key="2">
    <citation type="submission" date="2019-01" db="EMBL/GenBank/DDBJ databases">
        <title>The decoding of complex shrimp genome reveals the adaptation for benthos swimmer, frequently molting mechanism and breeding impact on genome.</title>
        <authorList>
            <person name="Sun Y."/>
            <person name="Gao Y."/>
            <person name="Yu Y."/>
        </authorList>
    </citation>
    <scope>NUCLEOTIDE SEQUENCE [LARGE SCALE GENOMIC DNA]</scope>
    <source>
        <tissue evidence="5">Muscle</tissue>
    </source>
</reference>
<sequence length="180" mass="19791">MSGKDSHVKRPMNAFMVWSRGQRRKMAQDNPKMHNSEISKRLATLARSPFAPKGSRGRGQALCRSGRPCVGLERGPLSVPRPPFLPRILSLKSQSRFFASIFPVAVQCICPSIPQPHPASLPPPPPTTQPSNSVHRRCHKAPFWPGISRIVCISLGVTAPGAPTPSFPLLARPYPRLFFS</sequence>
<dbReference type="InterPro" id="IPR050140">
    <property type="entry name" value="SRY-related_HMG-box_TF-like"/>
</dbReference>
<dbReference type="GO" id="GO:0000978">
    <property type="term" value="F:RNA polymerase II cis-regulatory region sequence-specific DNA binding"/>
    <property type="evidence" value="ECO:0007669"/>
    <property type="project" value="TreeGrafter"/>
</dbReference>
<evidence type="ECO:0000313" key="5">
    <source>
        <dbReference type="EMBL" id="ROT65139.1"/>
    </source>
</evidence>
<evidence type="ECO:0000313" key="6">
    <source>
        <dbReference type="Proteomes" id="UP000283509"/>
    </source>
</evidence>
<dbReference type="GO" id="GO:0000122">
    <property type="term" value="P:negative regulation of transcription by RNA polymerase II"/>
    <property type="evidence" value="ECO:0007669"/>
    <property type="project" value="TreeGrafter"/>
</dbReference>
<dbReference type="InterPro" id="IPR036910">
    <property type="entry name" value="HMG_box_dom_sf"/>
</dbReference>
<gene>
    <name evidence="5" type="ORF">C7M84_016909</name>
</gene>
<dbReference type="SUPFAM" id="SSF47095">
    <property type="entry name" value="HMG-box"/>
    <property type="match status" value="1"/>
</dbReference>
<dbReference type="PANTHER" id="PTHR10270">
    <property type="entry name" value="SOX TRANSCRIPTION FACTOR"/>
    <property type="match status" value="1"/>
</dbReference>
<accession>A0A3R7LUZ9</accession>
<dbReference type="PANTHER" id="PTHR10270:SF324">
    <property type="entry name" value="SOX DOMAIN-CONTAINING PROTEIN DICHAETE-RELATED"/>
    <property type="match status" value="1"/>
</dbReference>
<keyword evidence="1 3" id="KW-0238">DNA-binding</keyword>
<dbReference type="GO" id="GO:0030182">
    <property type="term" value="P:neuron differentiation"/>
    <property type="evidence" value="ECO:0007669"/>
    <property type="project" value="TreeGrafter"/>
</dbReference>
<comment type="caution">
    <text evidence="5">The sequence shown here is derived from an EMBL/GenBank/DDBJ whole genome shotgun (WGS) entry which is preliminary data.</text>
</comment>
<dbReference type="GO" id="GO:0007420">
    <property type="term" value="P:brain development"/>
    <property type="evidence" value="ECO:0007669"/>
    <property type="project" value="TreeGrafter"/>
</dbReference>
<keyword evidence="2 3" id="KW-0539">Nucleus</keyword>
<dbReference type="GO" id="GO:0005634">
    <property type="term" value="C:nucleus"/>
    <property type="evidence" value="ECO:0007669"/>
    <property type="project" value="UniProtKB-UniRule"/>
</dbReference>
<dbReference type="GO" id="GO:0001228">
    <property type="term" value="F:DNA-binding transcription activator activity, RNA polymerase II-specific"/>
    <property type="evidence" value="ECO:0007669"/>
    <property type="project" value="TreeGrafter"/>
</dbReference>
<dbReference type="Pfam" id="PF00505">
    <property type="entry name" value="HMG_box"/>
    <property type="match status" value="1"/>
</dbReference>
<dbReference type="PROSITE" id="PS50118">
    <property type="entry name" value="HMG_BOX_2"/>
    <property type="match status" value="1"/>
</dbReference>
<dbReference type="OrthoDB" id="1919336at2759"/>
<dbReference type="STRING" id="6689.A0A3R7LUZ9"/>
<organism evidence="5 6">
    <name type="scientific">Penaeus vannamei</name>
    <name type="common">Whiteleg shrimp</name>
    <name type="synonym">Litopenaeus vannamei</name>
    <dbReference type="NCBI Taxonomy" id="6689"/>
    <lineage>
        <taxon>Eukaryota</taxon>
        <taxon>Metazoa</taxon>
        <taxon>Ecdysozoa</taxon>
        <taxon>Arthropoda</taxon>
        <taxon>Crustacea</taxon>
        <taxon>Multicrustacea</taxon>
        <taxon>Malacostraca</taxon>
        <taxon>Eumalacostraca</taxon>
        <taxon>Eucarida</taxon>
        <taxon>Decapoda</taxon>
        <taxon>Dendrobranchiata</taxon>
        <taxon>Penaeoidea</taxon>
        <taxon>Penaeidae</taxon>
        <taxon>Penaeus</taxon>
    </lineage>
</organism>
<dbReference type="Gene3D" id="1.10.30.10">
    <property type="entry name" value="High mobility group box domain"/>
    <property type="match status" value="1"/>
</dbReference>
<dbReference type="EMBL" id="QCYY01003134">
    <property type="protein sequence ID" value="ROT65139.1"/>
    <property type="molecule type" value="Genomic_DNA"/>
</dbReference>
<evidence type="ECO:0000259" key="4">
    <source>
        <dbReference type="PROSITE" id="PS50118"/>
    </source>
</evidence>
<evidence type="ECO:0000256" key="3">
    <source>
        <dbReference type="PROSITE-ProRule" id="PRU00267"/>
    </source>
</evidence>
<evidence type="ECO:0000256" key="1">
    <source>
        <dbReference type="ARBA" id="ARBA00023125"/>
    </source>
</evidence>